<dbReference type="SUPFAM" id="SSF52374">
    <property type="entry name" value="Nucleotidylyl transferase"/>
    <property type="match status" value="1"/>
</dbReference>
<evidence type="ECO:0000256" key="2">
    <source>
        <dbReference type="ARBA" id="ARBA00022516"/>
    </source>
</evidence>
<dbReference type="NCBIfam" id="TIGR00125">
    <property type="entry name" value="cyt_tran_rel"/>
    <property type="match status" value="1"/>
</dbReference>
<keyword evidence="3" id="KW-0808">Transferase</keyword>
<dbReference type="Pfam" id="PF01569">
    <property type="entry name" value="PAP2"/>
    <property type="match status" value="1"/>
</dbReference>
<evidence type="ECO:0000259" key="10">
    <source>
        <dbReference type="SMART" id="SM00014"/>
    </source>
</evidence>
<dbReference type="EMBL" id="LHPF02000022">
    <property type="protein sequence ID" value="PSC70048.1"/>
    <property type="molecule type" value="Genomic_DNA"/>
</dbReference>
<accession>A0A2P6V7J2</accession>
<dbReference type="PANTHER" id="PTHR10739:SF13">
    <property type="entry name" value="CHOLINE-PHOSPHATE CYTIDYLYLTRANSFERASE"/>
    <property type="match status" value="1"/>
</dbReference>
<dbReference type="Gene3D" id="1.20.144.10">
    <property type="entry name" value="Phosphatidic acid phosphatase type 2/haloperoxidase"/>
    <property type="match status" value="1"/>
</dbReference>
<dbReference type="Proteomes" id="UP000239649">
    <property type="component" value="Unassembled WGS sequence"/>
</dbReference>
<comment type="caution">
    <text evidence="11">The sequence shown here is derived from an EMBL/GenBank/DDBJ whole genome shotgun (WGS) entry which is preliminary data.</text>
</comment>
<dbReference type="PANTHER" id="PTHR10739">
    <property type="entry name" value="CYTIDYLYLTRANSFERASE"/>
    <property type="match status" value="1"/>
</dbReference>
<dbReference type="GO" id="GO:0004105">
    <property type="term" value="F:choline-phosphate cytidylyltransferase activity"/>
    <property type="evidence" value="ECO:0007669"/>
    <property type="project" value="UniProtKB-EC"/>
</dbReference>
<dbReference type="InterPro" id="IPR000326">
    <property type="entry name" value="PAP2/HPO"/>
</dbReference>
<dbReference type="InterPro" id="IPR045049">
    <property type="entry name" value="Pcy1-like"/>
</dbReference>
<keyword evidence="12" id="KW-1185">Reference proteome</keyword>
<evidence type="ECO:0000313" key="11">
    <source>
        <dbReference type="EMBL" id="PSC70048.1"/>
    </source>
</evidence>
<dbReference type="InterPro" id="IPR004821">
    <property type="entry name" value="Cyt_trans-like"/>
</dbReference>
<feature type="region of interest" description="Disordered" evidence="9">
    <location>
        <begin position="354"/>
        <end position="377"/>
    </location>
</feature>
<dbReference type="OrthoDB" id="17102at2759"/>
<feature type="domain" description="Phosphatidic acid phosphatase type 2/haloperoxidase" evidence="10">
    <location>
        <begin position="437"/>
        <end position="551"/>
    </location>
</feature>
<comment type="similarity">
    <text evidence="1">Belongs to the cytidylyltransferase family.</text>
</comment>
<dbReference type="InterPro" id="IPR041723">
    <property type="entry name" value="CCT"/>
</dbReference>
<keyword evidence="2" id="KW-0444">Lipid biosynthesis</keyword>
<keyword evidence="6" id="KW-0594">Phospholipid biosynthesis</keyword>
<proteinExistence type="inferred from homology"/>
<dbReference type="AlphaFoldDB" id="A0A2P6V7J2"/>
<evidence type="ECO:0000256" key="3">
    <source>
        <dbReference type="ARBA" id="ARBA00022679"/>
    </source>
</evidence>
<dbReference type="GO" id="GO:0031210">
    <property type="term" value="F:phosphatidylcholine binding"/>
    <property type="evidence" value="ECO:0007669"/>
    <property type="project" value="TreeGrafter"/>
</dbReference>
<keyword evidence="4 11" id="KW-0548">Nucleotidyltransferase</keyword>
<reference evidence="11 12" key="1">
    <citation type="journal article" date="2018" name="Plant J.">
        <title>Genome sequences of Chlorella sorokiniana UTEX 1602 and Micractinium conductrix SAG 241.80: implications to maltose excretion by a green alga.</title>
        <authorList>
            <person name="Arriola M.B."/>
            <person name="Velmurugan N."/>
            <person name="Zhang Y."/>
            <person name="Plunkett M.H."/>
            <person name="Hondzo H."/>
            <person name="Barney B.M."/>
        </authorList>
    </citation>
    <scope>NUCLEOTIDE SEQUENCE [LARGE SCALE GENOMIC DNA]</scope>
    <source>
        <strain evidence="11 12">SAG 241.80</strain>
    </source>
</reference>
<feature type="region of interest" description="Disordered" evidence="9">
    <location>
        <begin position="592"/>
        <end position="612"/>
    </location>
</feature>
<evidence type="ECO:0000256" key="7">
    <source>
        <dbReference type="ARBA" id="ARBA00023264"/>
    </source>
</evidence>
<evidence type="ECO:0000256" key="6">
    <source>
        <dbReference type="ARBA" id="ARBA00023209"/>
    </source>
</evidence>
<keyword evidence="5" id="KW-0443">Lipid metabolism</keyword>
<protein>
    <recommendedName>
        <fullName evidence="8">choline-phosphate cytidylyltransferase</fullName>
        <ecNumber evidence="8">2.7.7.15</ecNumber>
    </recommendedName>
</protein>
<dbReference type="InterPro" id="IPR014729">
    <property type="entry name" value="Rossmann-like_a/b/a_fold"/>
</dbReference>
<dbReference type="SMART" id="SM00014">
    <property type="entry name" value="acidPPc"/>
    <property type="match status" value="1"/>
</dbReference>
<keyword evidence="7" id="KW-1208">Phospholipid metabolism</keyword>
<sequence length="923" mass="101410">MPLLEMRTGEALFEFPAELVNAGWPKNPKSWRPHVVRRALPQEGARVKWAPAPQALLYDHCNMPDYLLFNFGHILYDIAVPLFNMQHTFGIYTPKAQPLILPGCDANKKKLLWDLLPMFVNTPRPEMSLLRLHWDNNLTFAEDYAAQLLGDTADGQVCFKTVLVGTGPLSRREAGTDARPYRDAALWRLGLREEPQQRPVITMLQKKGGMAVLDFETTNAHQQWNRPGRRSIENSKVVLSALQARYGSHAAVGLVECCDDGKLTVAEQVKLMSDTSILITPGGGIASVLNFLRPSATAIPMTVHNSLTNFSHSLDDYFYSHMESPRILEFPISLKEYEGTSSSAMVAAAKQQTTGGVPPLAPPAAANGTRSGKPRRHSPASALLALDMRLSNALFRVGGGVPRALWRLFEFSGDGLLWLALALGCALAPATPPPLRAAWANFLAAWVLDLALVGAAKGLVRRPRPVYNHRGDFVAIVAVDRFSFPSGHSSRVSFVALLAAVLLAHTRPWLCAGMAGWALATALSRAAMGRHYLSDVLAGLLLGVATVALVTRGRFTPDGLVVSLEHSDAAYAAVQQLWKCGAAALGALGGMAKKQGTPKRPPPAEKSAQEAEAPIDRPVRVYADGIFDLFHFGHARALEQAKLSFPNTYLLVGVCNDADTNLYKGKTVMTEEERYESLRHCKWVDEVVPNAPWVITEEFLNEHSIDFVAHDALPYADTSGQTDDVYGFVKKLGKFKETQRTEGVSTSDLILRIIKDYNDYVLRNLSRGYSRKDLGLSLLKEKRIKASAHMKQLSQKMRQQRLQVADRIKKHIMPRSVPRLLPPDVEENVKNWASSVEGLVDKVVSGEAGLELVENMDKYVSGFISGFERRYSKLERAIKHTVTRTLPRLASPAARKKLAAGKASAKAAAAGSKQQRKRQAVAA</sequence>
<dbReference type="STRING" id="554055.A0A2P6V7J2"/>
<evidence type="ECO:0000256" key="1">
    <source>
        <dbReference type="ARBA" id="ARBA00010101"/>
    </source>
</evidence>
<organism evidence="11 12">
    <name type="scientific">Micractinium conductrix</name>
    <dbReference type="NCBI Taxonomy" id="554055"/>
    <lineage>
        <taxon>Eukaryota</taxon>
        <taxon>Viridiplantae</taxon>
        <taxon>Chlorophyta</taxon>
        <taxon>core chlorophytes</taxon>
        <taxon>Trebouxiophyceae</taxon>
        <taxon>Chlorellales</taxon>
        <taxon>Chlorellaceae</taxon>
        <taxon>Chlorella clade</taxon>
        <taxon>Micractinium</taxon>
    </lineage>
</organism>
<dbReference type="GO" id="GO:0016757">
    <property type="term" value="F:glycosyltransferase activity"/>
    <property type="evidence" value="ECO:0007669"/>
    <property type="project" value="InterPro"/>
</dbReference>
<evidence type="ECO:0000256" key="9">
    <source>
        <dbReference type="SAM" id="MobiDB-lite"/>
    </source>
</evidence>
<dbReference type="Gene3D" id="3.40.50.620">
    <property type="entry name" value="HUPs"/>
    <property type="match status" value="1"/>
</dbReference>
<dbReference type="SUPFAM" id="SSF48317">
    <property type="entry name" value="Acid phosphatase/Vanadium-dependent haloperoxidase"/>
    <property type="match status" value="1"/>
</dbReference>
<name>A0A2P6V7J2_9CHLO</name>
<dbReference type="CDD" id="cd02174">
    <property type="entry name" value="CCT"/>
    <property type="match status" value="1"/>
</dbReference>
<dbReference type="InterPro" id="IPR036938">
    <property type="entry name" value="PAP2/HPO_sf"/>
</dbReference>
<dbReference type="Pfam" id="PF04577">
    <property type="entry name" value="Glyco_transf_61"/>
    <property type="match status" value="1"/>
</dbReference>
<evidence type="ECO:0000256" key="5">
    <source>
        <dbReference type="ARBA" id="ARBA00023098"/>
    </source>
</evidence>
<gene>
    <name evidence="11" type="ORF">C2E20_6545</name>
</gene>
<evidence type="ECO:0000313" key="12">
    <source>
        <dbReference type="Proteomes" id="UP000239649"/>
    </source>
</evidence>
<evidence type="ECO:0000256" key="8">
    <source>
        <dbReference type="ARBA" id="ARBA00026101"/>
    </source>
</evidence>
<dbReference type="EC" id="2.7.7.15" evidence="8"/>
<dbReference type="Pfam" id="PF01467">
    <property type="entry name" value="CTP_transf_like"/>
    <property type="match status" value="1"/>
</dbReference>
<dbReference type="InterPro" id="IPR049625">
    <property type="entry name" value="Glyco_transf_61_cat"/>
</dbReference>
<evidence type="ECO:0000256" key="4">
    <source>
        <dbReference type="ARBA" id="ARBA00022695"/>
    </source>
</evidence>